<accession>A0A9P0M1Y3</accession>
<dbReference type="PANTHER" id="PTHR11432:SF3">
    <property type="entry name" value="NADH-UBIQUINONE OXIDOREDUCTASE CHAIN 1"/>
    <property type="match status" value="1"/>
</dbReference>
<name>A0A9P0M1Y3_ACAOB</name>
<dbReference type="AlphaFoldDB" id="A0A9P0M1Y3"/>
<evidence type="ECO:0000256" key="7">
    <source>
        <dbReference type="ARBA" id="ARBA00022792"/>
    </source>
</evidence>
<comment type="similarity">
    <text evidence="3 13">Belongs to the complex I subunit 1 family.</text>
</comment>
<evidence type="ECO:0000256" key="4">
    <source>
        <dbReference type="ARBA" id="ARBA00021009"/>
    </source>
</evidence>
<evidence type="ECO:0000256" key="6">
    <source>
        <dbReference type="ARBA" id="ARBA00022692"/>
    </source>
</evidence>
<comment type="caution">
    <text evidence="15">The sequence shown here is derived from an EMBL/GenBank/DDBJ whole genome shotgun (WGS) entry which is preliminary data.</text>
</comment>
<dbReference type="GO" id="GO:0005743">
    <property type="term" value="C:mitochondrial inner membrane"/>
    <property type="evidence" value="ECO:0007669"/>
    <property type="project" value="UniProtKB-SubCell"/>
</dbReference>
<organism evidence="15 16">
    <name type="scientific">Acanthoscelides obtectus</name>
    <name type="common">Bean weevil</name>
    <name type="synonym">Bruchus obtectus</name>
    <dbReference type="NCBI Taxonomy" id="200917"/>
    <lineage>
        <taxon>Eukaryota</taxon>
        <taxon>Metazoa</taxon>
        <taxon>Ecdysozoa</taxon>
        <taxon>Arthropoda</taxon>
        <taxon>Hexapoda</taxon>
        <taxon>Insecta</taxon>
        <taxon>Pterygota</taxon>
        <taxon>Neoptera</taxon>
        <taxon>Endopterygota</taxon>
        <taxon>Coleoptera</taxon>
        <taxon>Polyphaga</taxon>
        <taxon>Cucujiformia</taxon>
        <taxon>Chrysomeloidea</taxon>
        <taxon>Chrysomelidae</taxon>
        <taxon>Bruchinae</taxon>
        <taxon>Bruchini</taxon>
        <taxon>Acanthoscelides</taxon>
    </lineage>
</organism>
<keyword evidence="7" id="KW-0999">Mitochondrion inner membrane</keyword>
<evidence type="ECO:0000256" key="10">
    <source>
        <dbReference type="ARBA" id="ARBA00023128"/>
    </source>
</evidence>
<evidence type="ECO:0000256" key="9">
    <source>
        <dbReference type="ARBA" id="ARBA00023075"/>
    </source>
</evidence>
<dbReference type="Pfam" id="PF00146">
    <property type="entry name" value="NADHdh"/>
    <property type="match status" value="1"/>
</dbReference>
<evidence type="ECO:0000256" key="13">
    <source>
        <dbReference type="RuleBase" id="RU000471"/>
    </source>
</evidence>
<dbReference type="Proteomes" id="UP001152888">
    <property type="component" value="Unassembled WGS sequence"/>
</dbReference>
<dbReference type="GO" id="GO:0009060">
    <property type="term" value="P:aerobic respiration"/>
    <property type="evidence" value="ECO:0007669"/>
    <property type="project" value="TreeGrafter"/>
</dbReference>
<comment type="function">
    <text evidence="1">Core subunit of the mitochondrial membrane respiratory chain NADH dehydrogenase (Complex I) that is believed to belong to the minimal assembly required for catalysis. Complex I functions in the transfer of electrons from NADH to the respiratory chain. The immediate electron acceptor for the enzyme is believed to be ubiquinone.</text>
</comment>
<evidence type="ECO:0000256" key="12">
    <source>
        <dbReference type="ARBA" id="ARBA00031024"/>
    </source>
</evidence>
<keyword evidence="10" id="KW-0496">Mitochondrion</keyword>
<comment type="subcellular location">
    <subcellularLocation>
        <location evidence="2 13">Mitochondrion inner membrane</location>
        <topology evidence="2 13">Multi-pass membrane protein</topology>
    </subcellularLocation>
</comment>
<feature type="transmembrane region" description="Helical" evidence="14">
    <location>
        <begin position="41"/>
        <end position="63"/>
    </location>
</feature>
<keyword evidence="8 14" id="KW-1133">Transmembrane helix</keyword>
<keyword evidence="13" id="KW-0520">NAD</keyword>
<evidence type="ECO:0000256" key="3">
    <source>
        <dbReference type="ARBA" id="ARBA00010535"/>
    </source>
</evidence>
<dbReference type="PROSITE" id="PS00667">
    <property type="entry name" value="COMPLEX1_ND1_1"/>
    <property type="match status" value="1"/>
</dbReference>
<evidence type="ECO:0000256" key="2">
    <source>
        <dbReference type="ARBA" id="ARBA00004448"/>
    </source>
</evidence>
<keyword evidence="5" id="KW-0813">Transport</keyword>
<evidence type="ECO:0000313" key="15">
    <source>
        <dbReference type="EMBL" id="CAH2010211.1"/>
    </source>
</evidence>
<keyword evidence="11 14" id="KW-0472">Membrane</keyword>
<dbReference type="EMBL" id="CAKOFQ010007952">
    <property type="protein sequence ID" value="CAH2010211.1"/>
    <property type="molecule type" value="Genomic_DNA"/>
</dbReference>
<protein>
    <recommendedName>
        <fullName evidence="4">NADH-ubiquinone oxidoreductase chain 1</fullName>
    </recommendedName>
    <alternativeName>
        <fullName evidence="12">NADH dehydrogenase subunit 1</fullName>
    </alternativeName>
</protein>
<proteinExistence type="inferred from homology"/>
<evidence type="ECO:0000256" key="14">
    <source>
        <dbReference type="SAM" id="Phobius"/>
    </source>
</evidence>
<keyword evidence="6 13" id="KW-0812">Transmembrane</keyword>
<dbReference type="GO" id="GO:0003954">
    <property type="term" value="F:NADH dehydrogenase activity"/>
    <property type="evidence" value="ECO:0007669"/>
    <property type="project" value="TreeGrafter"/>
</dbReference>
<dbReference type="PANTHER" id="PTHR11432">
    <property type="entry name" value="NADH DEHYDROGENASE SUBUNIT 1"/>
    <property type="match status" value="1"/>
</dbReference>
<evidence type="ECO:0000256" key="11">
    <source>
        <dbReference type="ARBA" id="ARBA00023136"/>
    </source>
</evidence>
<dbReference type="OrthoDB" id="531329at2759"/>
<keyword evidence="16" id="KW-1185">Reference proteome</keyword>
<reference evidence="15" key="1">
    <citation type="submission" date="2022-03" db="EMBL/GenBank/DDBJ databases">
        <authorList>
            <person name="Sayadi A."/>
        </authorList>
    </citation>
    <scope>NUCLEOTIDE SEQUENCE</scope>
</reference>
<evidence type="ECO:0000256" key="8">
    <source>
        <dbReference type="ARBA" id="ARBA00022989"/>
    </source>
</evidence>
<sequence length="86" mass="9723">MLGLVQPFTDAIKIFTKEQTLPLISNFNLYYFPPVINILSLFLWICIPFFLLGVYTVILAGWASNSNCALLGRLRAVAHTISYEIL</sequence>
<evidence type="ECO:0000313" key="16">
    <source>
        <dbReference type="Proteomes" id="UP001152888"/>
    </source>
</evidence>
<gene>
    <name evidence="15" type="ORF">ACAOBT_LOCUS31384</name>
</gene>
<keyword evidence="9" id="KW-0830">Ubiquinone</keyword>
<dbReference type="InterPro" id="IPR001694">
    <property type="entry name" value="NADH_UbQ_OxRdtase_su1/FPO"/>
</dbReference>
<evidence type="ECO:0000256" key="1">
    <source>
        <dbReference type="ARBA" id="ARBA00003257"/>
    </source>
</evidence>
<evidence type="ECO:0000256" key="5">
    <source>
        <dbReference type="ARBA" id="ARBA00022448"/>
    </source>
</evidence>
<dbReference type="InterPro" id="IPR018086">
    <property type="entry name" value="NADH_UbQ_OxRdtase_su1_CS"/>
</dbReference>